<dbReference type="Proteomes" id="UP001599542">
    <property type="component" value="Unassembled WGS sequence"/>
</dbReference>
<organism evidence="1 2">
    <name type="scientific">Kitasatospora phosalacinea</name>
    <dbReference type="NCBI Taxonomy" id="2065"/>
    <lineage>
        <taxon>Bacteria</taxon>
        <taxon>Bacillati</taxon>
        <taxon>Actinomycetota</taxon>
        <taxon>Actinomycetes</taxon>
        <taxon>Kitasatosporales</taxon>
        <taxon>Streptomycetaceae</taxon>
        <taxon>Kitasatospora</taxon>
    </lineage>
</organism>
<dbReference type="InterPro" id="IPR015943">
    <property type="entry name" value="WD40/YVTN_repeat-like_dom_sf"/>
</dbReference>
<keyword evidence="2" id="KW-1185">Reference proteome</keyword>
<dbReference type="Gene3D" id="2.130.10.10">
    <property type="entry name" value="YVTN repeat-like/Quinoprotein amine dehydrogenase"/>
    <property type="match status" value="1"/>
</dbReference>
<reference evidence="1 2" key="1">
    <citation type="submission" date="2024-09" db="EMBL/GenBank/DDBJ databases">
        <title>The Natural Products Discovery Center: Release of the First 8490 Sequenced Strains for Exploring Actinobacteria Biosynthetic Diversity.</title>
        <authorList>
            <person name="Kalkreuter E."/>
            <person name="Kautsar S.A."/>
            <person name="Yang D."/>
            <person name="Bader C.D."/>
            <person name="Teijaro C.N."/>
            <person name="Fluegel L."/>
            <person name="Davis C.M."/>
            <person name="Simpson J.R."/>
            <person name="Lauterbach L."/>
            <person name="Steele A.D."/>
            <person name="Gui C."/>
            <person name="Meng S."/>
            <person name="Li G."/>
            <person name="Viehrig K."/>
            <person name="Ye F."/>
            <person name="Su P."/>
            <person name="Kiefer A.F."/>
            <person name="Nichols A."/>
            <person name="Cepeda A.J."/>
            <person name="Yan W."/>
            <person name="Fan B."/>
            <person name="Jiang Y."/>
            <person name="Adhikari A."/>
            <person name="Zheng C.-J."/>
            <person name="Schuster L."/>
            <person name="Cowan T.M."/>
            <person name="Smanski M.J."/>
            <person name="Chevrette M.G."/>
            <person name="De Carvalho L.P.S."/>
            <person name="Shen B."/>
        </authorList>
    </citation>
    <scope>NUCLEOTIDE SEQUENCE [LARGE SCALE GENOMIC DNA]</scope>
    <source>
        <strain evidence="1 2">NPDC058753</strain>
    </source>
</reference>
<sequence length="590" mass="59690">MDEHRIPPLRAGRRAAGAALLGWLGDARAPRLCRVTGSPGSGRTHLLAWLVAGGTDPAAPPGRRVNAYLPAEGCGVRAAVWQLARQLEVSARTPGELLDRLAADPRPTVLCVPELDRAADPARLVAELLDPLLGLPHLRLVVEATADLVFTAVAEPAELDLDDPRWTDRARWDAWCGREGHDPAGYPNPGRALGTALAPPPGPAELLARAPRTATGAPDLPAAGPELLTGLWAAAARSGDLGPLAADPLLYVLAEPVAVTTALEAAAPGTAPAALDAAWRAAGPALVDTPEPAVRAHQLRTRLLGTEPADPAAALAADRLAAAPGRWSARWARRGPAPAATAPGAGPLRGRWLLADPTGAVHVLSPADGAVLGRIAVPGPKPLRALAATPGGSLVLLDAWGGTELLTPGPTGPGLEPYALDEALARLAAAVHGEALVLAASPDLPDAAPALGDSGGGVHWYRPGGGVLGERLHTGPVTALAVGTAAPGVPLLASGGLDGAVRLWGPGSAPMPEPADHRPCPVTALALDAGPDGPVLAVAWADGLLRVRRPQRPDGALDLRLGSPATGLSLAGGVLLAGLDDGPVALDLRD</sequence>
<dbReference type="InterPro" id="IPR011047">
    <property type="entry name" value="Quinoprotein_ADH-like_sf"/>
</dbReference>
<proteinExistence type="predicted"/>
<accession>A0ABW6GWD9</accession>
<dbReference type="SUPFAM" id="SSF50998">
    <property type="entry name" value="Quinoprotein alcohol dehydrogenase-like"/>
    <property type="match status" value="1"/>
</dbReference>
<dbReference type="RefSeq" id="WP_380329630.1">
    <property type="nucleotide sequence ID" value="NZ_JBHYPW010000059.1"/>
</dbReference>
<gene>
    <name evidence="1" type="ORF">ACFW6T_34520</name>
</gene>
<evidence type="ECO:0000313" key="1">
    <source>
        <dbReference type="EMBL" id="MFE1357090.1"/>
    </source>
</evidence>
<dbReference type="EMBL" id="JBHYPX010000123">
    <property type="protein sequence ID" value="MFE1357090.1"/>
    <property type="molecule type" value="Genomic_DNA"/>
</dbReference>
<protein>
    <submittedName>
        <fullName evidence="1">WD40 repeat domain-containing protein</fullName>
    </submittedName>
</protein>
<comment type="caution">
    <text evidence="1">The sequence shown here is derived from an EMBL/GenBank/DDBJ whole genome shotgun (WGS) entry which is preliminary data.</text>
</comment>
<name>A0ABW6GWD9_9ACTN</name>
<evidence type="ECO:0000313" key="2">
    <source>
        <dbReference type="Proteomes" id="UP001599542"/>
    </source>
</evidence>